<dbReference type="PROSITE" id="PS50005">
    <property type="entry name" value="TPR"/>
    <property type="match status" value="1"/>
</dbReference>
<evidence type="ECO:0000256" key="1">
    <source>
        <dbReference type="SAM" id="Phobius"/>
    </source>
</evidence>
<name>A0A383EPS4_9ZZZZ</name>
<gene>
    <name evidence="2" type="ORF">METZ01_LOCUS511164</name>
</gene>
<proteinExistence type="predicted"/>
<dbReference type="InterPro" id="IPR019734">
    <property type="entry name" value="TPR_rpt"/>
</dbReference>
<reference evidence="2" key="1">
    <citation type="submission" date="2018-05" db="EMBL/GenBank/DDBJ databases">
        <authorList>
            <person name="Lanie J.A."/>
            <person name="Ng W.-L."/>
            <person name="Kazmierczak K.M."/>
            <person name="Andrzejewski T.M."/>
            <person name="Davidsen T.M."/>
            <person name="Wayne K.J."/>
            <person name="Tettelin H."/>
            <person name="Glass J.I."/>
            <person name="Rusch D."/>
            <person name="Podicherti R."/>
            <person name="Tsui H.-C.T."/>
            <person name="Winkler M.E."/>
        </authorList>
    </citation>
    <scope>NUCLEOTIDE SEQUENCE</scope>
</reference>
<dbReference type="Pfam" id="PF13414">
    <property type="entry name" value="TPR_11"/>
    <property type="match status" value="1"/>
</dbReference>
<protein>
    <submittedName>
        <fullName evidence="2">Uncharacterized protein</fullName>
    </submittedName>
</protein>
<dbReference type="SUPFAM" id="SSF48452">
    <property type="entry name" value="TPR-like"/>
    <property type="match status" value="1"/>
</dbReference>
<feature type="transmembrane region" description="Helical" evidence="1">
    <location>
        <begin position="6"/>
        <end position="24"/>
    </location>
</feature>
<keyword evidence="1" id="KW-0812">Transmembrane</keyword>
<keyword evidence="1" id="KW-0472">Membrane</keyword>
<dbReference type="EMBL" id="UINC01227430">
    <property type="protein sequence ID" value="SVE58310.1"/>
    <property type="molecule type" value="Genomic_DNA"/>
</dbReference>
<organism evidence="2">
    <name type="scientific">marine metagenome</name>
    <dbReference type="NCBI Taxonomy" id="408172"/>
    <lineage>
        <taxon>unclassified sequences</taxon>
        <taxon>metagenomes</taxon>
        <taxon>ecological metagenomes</taxon>
    </lineage>
</organism>
<dbReference type="SMART" id="SM00028">
    <property type="entry name" value="TPR"/>
    <property type="match status" value="1"/>
</dbReference>
<evidence type="ECO:0000313" key="2">
    <source>
        <dbReference type="EMBL" id="SVE58310.1"/>
    </source>
</evidence>
<feature type="non-terminal residue" evidence="2">
    <location>
        <position position="129"/>
    </location>
</feature>
<keyword evidence="1" id="KW-1133">Transmembrane helix</keyword>
<dbReference type="AlphaFoldDB" id="A0A383EPS4"/>
<dbReference type="Gene3D" id="1.25.40.10">
    <property type="entry name" value="Tetratricopeptide repeat domain"/>
    <property type="match status" value="1"/>
</dbReference>
<dbReference type="InterPro" id="IPR011990">
    <property type="entry name" value="TPR-like_helical_dom_sf"/>
</dbReference>
<accession>A0A383EPS4</accession>
<sequence>MRAESIVFAIAGIVFGFIVGWIVGAQQASQSSPVVTTAPQTLTSGATNQTRQPPVLDEDRVKVLTTIIENDPEQVDAKVQLANLYYDAAQFEDAIGWYEAALAIDESNVDASTDLGVSYYYTNQADRAL</sequence>
<feature type="non-terminal residue" evidence="2">
    <location>
        <position position="1"/>
    </location>
</feature>